<keyword evidence="2" id="KW-0813">Transport</keyword>
<dbReference type="AlphaFoldDB" id="A0A381U5K8"/>
<keyword evidence="5" id="KW-0998">Cell outer membrane</keyword>
<dbReference type="Gene3D" id="3.30.1370.120">
    <property type="match status" value="1"/>
</dbReference>
<feature type="region of interest" description="Disordered" evidence="6">
    <location>
        <begin position="463"/>
        <end position="486"/>
    </location>
</feature>
<evidence type="ECO:0000256" key="5">
    <source>
        <dbReference type="ARBA" id="ARBA00023237"/>
    </source>
</evidence>
<dbReference type="GO" id="GO:0015627">
    <property type="term" value="C:type II protein secretion system complex"/>
    <property type="evidence" value="ECO:0007669"/>
    <property type="project" value="TreeGrafter"/>
</dbReference>
<dbReference type="SMART" id="SM00965">
    <property type="entry name" value="STN"/>
    <property type="match status" value="1"/>
</dbReference>
<dbReference type="EMBL" id="UINC01005786">
    <property type="protein sequence ID" value="SVA23540.1"/>
    <property type="molecule type" value="Genomic_DNA"/>
</dbReference>
<name>A0A381U5K8_9ZZZZ</name>
<dbReference type="InterPro" id="IPR011662">
    <property type="entry name" value="Secretin/TonB_short_N"/>
</dbReference>
<protein>
    <recommendedName>
        <fullName evidence="7">Secretin/TonB short N-terminal domain-containing protein</fullName>
    </recommendedName>
</protein>
<keyword evidence="4" id="KW-0472">Membrane</keyword>
<comment type="subcellular location">
    <subcellularLocation>
        <location evidence="1">Membrane</location>
    </subcellularLocation>
</comment>
<dbReference type="InterPro" id="IPR038591">
    <property type="entry name" value="NolW-like_sf"/>
</dbReference>
<dbReference type="Pfam" id="PF03958">
    <property type="entry name" value="Secretin_N"/>
    <property type="match status" value="1"/>
</dbReference>
<dbReference type="InterPro" id="IPR004846">
    <property type="entry name" value="T2SS/T3SS_dom"/>
</dbReference>
<dbReference type="Gene3D" id="3.30.1370.130">
    <property type="match status" value="1"/>
</dbReference>
<dbReference type="InterPro" id="IPR050810">
    <property type="entry name" value="Bact_Secretion_Sys_Channel"/>
</dbReference>
<feature type="domain" description="Secretin/TonB short N-terminal" evidence="7">
    <location>
        <begin position="65"/>
        <end position="115"/>
    </location>
</feature>
<proteinExistence type="predicted"/>
<dbReference type="PANTHER" id="PTHR30332:SF24">
    <property type="entry name" value="SECRETIN GSPD-RELATED"/>
    <property type="match status" value="1"/>
</dbReference>
<accession>A0A381U5K8</accession>
<reference evidence="8" key="1">
    <citation type="submission" date="2018-05" db="EMBL/GenBank/DDBJ databases">
        <authorList>
            <person name="Lanie J.A."/>
            <person name="Ng W.-L."/>
            <person name="Kazmierczak K.M."/>
            <person name="Andrzejewski T.M."/>
            <person name="Davidsen T.M."/>
            <person name="Wayne K.J."/>
            <person name="Tettelin H."/>
            <person name="Glass J.I."/>
            <person name="Rusch D."/>
            <person name="Podicherti R."/>
            <person name="Tsui H.-C.T."/>
            <person name="Winkler M.E."/>
        </authorList>
    </citation>
    <scope>NUCLEOTIDE SEQUENCE</scope>
</reference>
<dbReference type="PRINTS" id="PR00811">
    <property type="entry name" value="BCTERIALGSPD"/>
</dbReference>
<evidence type="ECO:0000256" key="3">
    <source>
        <dbReference type="ARBA" id="ARBA00022729"/>
    </source>
</evidence>
<gene>
    <name evidence="8" type="ORF">METZ01_LOCUS76394</name>
</gene>
<organism evidence="8">
    <name type="scientific">marine metagenome</name>
    <dbReference type="NCBI Taxonomy" id="408172"/>
    <lineage>
        <taxon>unclassified sequences</taxon>
        <taxon>metagenomes</taxon>
        <taxon>ecological metagenomes</taxon>
    </lineage>
</organism>
<evidence type="ECO:0000256" key="1">
    <source>
        <dbReference type="ARBA" id="ARBA00004370"/>
    </source>
</evidence>
<evidence type="ECO:0000256" key="2">
    <source>
        <dbReference type="ARBA" id="ARBA00022448"/>
    </source>
</evidence>
<dbReference type="InterPro" id="IPR001775">
    <property type="entry name" value="GspD/PilQ"/>
</dbReference>
<dbReference type="GO" id="GO:0009306">
    <property type="term" value="P:protein secretion"/>
    <property type="evidence" value="ECO:0007669"/>
    <property type="project" value="InterPro"/>
</dbReference>
<evidence type="ECO:0000256" key="6">
    <source>
        <dbReference type="SAM" id="MobiDB-lite"/>
    </source>
</evidence>
<evidence type="ECO:0000313" key="8">
    <source>
        <dbReference type="EMBL" id="SVA23540.1"/>
    </source>
</evidence>
<evidence type="ECO:0000259" key="7">
    <source>
        <dbReference type="SMART" id="SM00965"/>
    </source>
</evidence>
<sequence length="486" mass="53124">MKDKYIMKFQKQAMIFTLIGILILPILGQSKVNGSPEEDATLITIHAEDAFLPSILAILAKESGYNIVTDPNVNKQDKVSIHLDEVPIEQAINLVVRAVGLSYEVVGNSFLVADPKKLKEEVGVTSYVITLKYAAAEDVKNLLQDISDQVQVDIPGNKLLVNASPKKIADIIQVVESIDVPAIQIMLETRLIEVAADVEEQLGIDWSKISSYKTILAEGGVPLVDGGGSIIPDDQTLGNVPATMPFNRLSDLFAKDKTGILPKYFSRQLTVFDITLDMLLKNNQAEVLADSRLTTINGREASIKLVDIVPYILSSGGVGGQVQVQREEVGIKLKILPTVNTDGYITVKVDPEVSTIFEFIGPDANIPRVKSRTSSTTIRVKDGESIVVGGLLSNDRKLTTYKFPFLHKLPFVGKILFTSNGVIERKTDLIIQITPKIVVDAYTGITKSDAMTKYEEYVIKGSSSEMSKSDGVDQNTDDEISNKEGE</sequence>
<dbReference type="InterPro" id="IPR005644">
    <property type="entry name" value="NolW-like"/>
</dbReference>
<dbReference type="Pfam" id="PF07660">
    <property type="entry name" value="STN"/>
    <property type="match status" value="1"/>
</dbReference>
<keyword evidence="3" id="KW-0732">Signal</keyword>
<dbReference type="PANTHER" id="PTHR30332">
    <property type="entry name" value="PROBABLE GENERAL SECRETION PATHWAY PROTEIN D"/>
    <property type="match status" value="1"/>
</dbReference>
<dbReference type="GO" id="GO:0019867">
    <property type="term" value="C:outer membrane"/>
    <property type="evidence" value="ECO:0007669"/>
    <property type="project" value="InterPro"/>
</dbReference>
<evidence type="ECO:0000256" key="4">
    <source>
        <dbReference type="ARBA" id="ARBA00023136"/>
    </source>
</evidence>
<dbReference type="Pfam" id="PF00263">
    <property type="entry name" value="Secretin"/>
    <property type="match status" value="1"/>
</dbReference>